<proteinExistence type="predicted"/>
<evidence type="ECO:0000313" key="1">
    <source>
        <dbReference type="EMBL" id="RHW39116.1"/>
    </source>
</evidence>
<dbReference type="OrthoDB" id="2876795at2"/>
<comment type="caution">
    <text evidence="1">The sequence shown here is derived from an EMBL/GenBank/DDBJ whole genome shotgun (WGS) entry which is preliminary data.</text>
</comment>
<dbReference type="AlphaFoldDB" id="A0A417YT45"/>
<dbReference type="RefSeq" id="WP_118921471.1">
    <property type="nucleotide sequence ID" value="NZ_QWEG01000008.1"/>
</dbReference>
<protein>
    <submittedName>
        <fullName evidence="1">Uncharacterized protein</fullName>
    </submittedName>
</protein>
<reference evidence="1 2" key="1">
    <citation type="journal article" date="2017" name="Int. J. Syst. Evol. Microbiol.">
        <title>Bacillus notoginsengisoli sp. nov., a novel bacterium isolated from the rhizosphere of Panax notoginseng.</title>
        <authorList>
            <person name="Zhang M.Y."/>
            <person name="Cheng J."/>
            <person name="Cai Y."/>
            <person name="Zhang T.Y."/>
            <person name="Wu Y.Y."/>
            <person name="Manikprabhu D."/>
            <person name="Li W.J."/>
            <person name="Zhang Y.X."/>
        </authorList>
    </citation>
    <scope>NUCLEOTIDE SEQUENCE [LARGE SCALE GENOMIC DNA]</scope>
    <source>
        <strain evidence="1 2">JCM 30743</strain>
    </source>
</reference>
<evidence type="ECO:0000313" key="2">
    <source>
        <dbReference type="Proteomes" id="UP000284416"/>
    </source>
</evidence>
<dbReference type="EMBL" id="QWEG01000008">
    <property type="protein sequence ID" value="RHW39116.1"/>
    <property type="molecule type" value="Genomic_DNA"/>
</dbReference>
<gene>
    <name evidence="1" type="ORF">D1B31_14265</name>
</gene>
<organism evidence="1 2">
    <name type="scientific">Neobacillus notoginsengisoli</name>
    <dbReference type="NCBI Taxonomy" id="1578198"/>
    <lineage>
        <taxon>Bacteria</taxon>
        <taxon>Bacillati</taxon>
        <taxon>Bacillota</taxon>
        <taxon>Bacilli</taxon>
        <taxon>Bacillales</taxon>
        <taxon>Bacillaceae</taxon>
        <taxon>Neobacillus</taxon>
    </lineage>
</organism>
<sequence length="150" mass="17673">MILTWEPNWYGLDQPLIVGDIDYFYLDKHEKTFVNDLISSEDKEVRAEIIKITHRELGDLQGLLTIGLSYKFFLKDGTFIQVDAEENIGQIDYPNGIEVKDWLFHIELNVLEATGLSSLERSKRTTKLERLKLEKERKERYKHLLNVDFL</sequence>
<dbReference type="Proteomes" id="UP000284416">
    <property type="component" value="Unassembled WGS sequence"/>
</dbReference>
<keyword evidence="2" id="KW-1185">Reference proteome</keyword>
<accession>A0A417YT45</accession>
<name>A0A417YT45_9BACI</name>